<name>A0A829R717_LISGR</name>
<accession>A0A829R717</accession>
<organism evidence="2 3">
    <name type="scientific">Listeria grayi FSL F6-1183</name>
    <dbReference type="NCBI Taxonomy" id="1265827"/>
    <lineage>
        <taxon>Bacteria</taxon>
        <taxon>Bacillati</taxon>
        <taxon>Bacillota</taxon>
        <taxon>Bacilli</taxon>
        <taxon>Bacillales</taxon>
        <taxon>Listeriaceae</taxon>
        <taxon>Listeria</taxon>
    </lineage>
</organism>
<evidence type="ECO:0000313" key="3">
    <source>
        <dbReference type="Proteomes" id="UP000019251"/>
    </source>
</evidence>
<dbReference type="NCBIfam" id="NF041635">
    <property type="entry name" value="STM3941_fam"/>
    <property type="match status" value="1"/>
</dbReference>
<evidence type="ECO:0000313" key="2">
    <source>
        <dbReference type="EMBL" id="EUJ27232.1"/>
    </source>
</evidence>
<keyword evidence="1" id="KW-1133">Transmembrane helix</keyword>
<feature type="transmembrane region" description="Helical" evidence="1">
    <location>
        <begin position="23"/>
        <end position="44"/>
    </location>
</feature>
<dbReference type="InterPro" id="IPR048136">
    <property type="entry name" value="STM3941-like"/>
</dbReference>
<keyword evidence="1" id="KW-0472">Membrane</keyword>
<dbReference type="AlphaFoldDB" id="A0A829R717"/>
<keyword evidence="1" id="KW-0812">Transmembrane</keyword>
<protein>
    <submittedName>
        <fullName evidence="2">Uncharacterized protein</fullName>
    </submittedName>
</protein>
<feature type="transmembrane region" description="Helical" evidence="1">
    <location>
        <begin position="179"/>
        <end position="200"/>
    </location>
</feature>
<sequence length="298" mass="34561">MNENTYSKEEVVKLKAPSGKQTTTINFGFSFACLIFCFLVPVFKKDFKQAILYFLLFLTCLLIGILTGFYVLLLMLVVFYAMKYNEWYLKKRLSQGWKPVKDSDFSALEEKGYITKDIFGEKFFASIIHGENERRVYFRYGLGFSYFVFCTAMGAFLIWAYKQPRPQDSTMFDEIMMRLMLPVGVLIFSVGAVLMLLRLLRFKPLLVLSSKGVSTYITPVNYATIAWKDIQHISVFSEGRYRIIGISLYSFEDFKVKQSFWARVFLRLKSGYPPQVRIAEHGLNGSIEEIFSLEDEAK</sequence>
<gene>
    <name evidence="2" type="ORF">LMUR_10347</name>
</gene>
<dbReference type="EMBL" id="AODG01000012">
    <property type="protein sequence ID" value="EUJ27232.1"/>
    <property type="molecule type" value="Genomic_DNA"/>
</dbReference>
<reference evidence="2 3" key="1">
    <citation type="submission" date="2012-12" db="EMBL/GenBank/DDBJ databases">
        <title>Novel taxa of Listeriaceae from agricultural environments in the United States.</title>
        <authorList>
            <person name="den Bakker H.C."/>
            <person name="Allred A."/>
            <person name="Warchocki S."/>
            <person name="Wright E.M."/>
            <person name="Burrell A."/>
            <person name="Nightingale K.K."/>
            <person name="Kephart D."/>
            <person name="Wiedmann M."/>
        </authorList>
    </citation>
    <scope>NUCLEOTIDE SEQUENCE [LARGE SCALE GENOMIC DNA]</scope>
    <source>
        <strain evidence="2 3">FSL F6-1183</strain>
    </source>
</reference>
<dbReference type="Proteomes" id="UP000019251">
    <property type="component" value="Unassembled WGS sequence"/>
</dbReference>
<feature type="transmembrane region" description="Helical" evidence="1">
    <location>
        <begin position="137"/>
        <end position="159"/>
    </location>
</feature>
<feature type="transmembrane region" description="Helical" evidence="1">
    <location>
        <begin position="50"/>
        <end position="82"/>
    </location>
</feature>
<comment type="caution">
    <text evidence="2">The sequence shown here is derived from an EMBL/GenBank/DDBJ whole genome shotgun (WGS) entry which is preliminary data.</text>
</comment>
<proteinExistence type="predicted"/>
<dbReference type="RefSeq" id="WP_036106758.1">
    <property type="nucleotide sequence ID" value="NZ_AODG01000012.1"/>
</dbReference>
<evidence type="ECO:0000256" key="1">
    <source>
        <dbReference type="SAM" id="Phobius"/>
    </source>
</evidence>